<dbReference type="PRINTS" id="PR00368">
    <property type="entry name" value="FADPNR"/>
</dbReference>
<comment type="catalytic activity">
    <reaction evidence="8">
        <text>A + NADH + H(+) = AH2 + NAD(+)</text>
        <dbReference type="Rhea" id="RHEA:11356"/>
        <dbReference type="ChEBI" id="CHEBI:13193"/>
        <dbReference type="ChEBI" id="CHEBI:15378"/>
        <dbReference type="ChEBI" id="CHEBI:17499"/>
        <dbReference type="ChEBI" id="CHEBI:57540"/>
        <dbReference type="ChEBI" id="CHEBI:57945"/>
    </reaction>
</comment>
<dbReference type="GO" id="GO:0071949">
    <property type="term" value="F:FAD binding"/>
    <property type="evidence" value="ECO:0007669"/>
    <property type="project" value="TreeGrafter"/>
</dbReference>
<name>A0A2A3YN65_9MICO</name>
<dbReference type="GO" id="GO:0012501">
    <property type="term" value="P:programmed cell death"/>
    <property type="evidence" value="ECO:0007669"/>
    <property type="project" value="TreeGrafter"/>
</dbReference>
<evidence type="ECO:0000259" key="9">
    <source>
        <dbReference type="Pfam" id="PF07992"/>
    </source>
</evidence>
<evidence type="ECO:0000256" key="8">
    <source>
        <dbReference type="ARBA" id="ARBA00047786"/>
    </source>
</evidence>
<keyword evidence="12" id="KW-1185">Reference proteome</keyword>
<evidence type="ECO:0000256" key="1">
    <source>
        <dbReference type="ARBA" id="ARBA00001974"/>
    </source>
</evidence>
<dbReference type="AlphaFoldDB" id="A0A2A3YN65"/>
<dbReference type="EMBL" id="NRGR01000005">
    <property type="protein sequence ID" value="PCC40535.1"/>
    <property type="molecule type" value="Genomic_DNA"/>
</dbReference>
<dbReference type="InterPro" id="IPR023753">
    <property type="entry name" value="FAD/NAD-binding_dom"/>
</dbReference>
<feature type="domain" description="Mitochondrial apoptosis-inducing factor C-terminal" evidence="10">
    <location>
        <begin position="348"/>
        <end position="383"/>
    </location>
</feature>
<protein>
    <submittedName>
        <fullName evidence="11">N-acylamino acid racemase</fullName>
    </submittedName>
</protein>
<keyword evidence="7" id="KW-0520">NAD</keyword>
<evidence type="ECO:0000313" key="11">
    <source>
        <dbReference type="EMBL" id="PCC40535.1"/>
    </source>
</evidence>
<keyword evidence="4" id="KW-0274">FAD</keyword>
<comment type="caution">
    <text evidence="11">The sequence shown here is derived from an EMBL/GenBank/DDBJ whole genome shotgun (WGS) entry which is preliminary data.</text>
</comment>
<dbReference type="OrthoDB" id="9802028at2"/>
<accession>A0A2A3YN65</accession>
<evidence type="ECO:0000256" key="4">
    <source>
        <dbReference type="ARBA" id="ARBA00022827"/>
    </source>
</evidence>
<keyword evidence="5" id="KW-0809">Transit peptide</keyword>
<organism evidence="11 12">
    <name type="scientific">Brachybacterium alimentarium</name>
    <dbReference type="NCBI Taxonomy" id="47845"/>
    <lineage>
        <taxon>Bacteria</taxon>
        <taxon>Bacillati</taxon>
        <taxon>Actinomycetota</taxon>
        <taxon>Actinomycetes</taxon>
        <taxon>Micrococcales</taxon>
        <taxon>Dermabacteraceae</taxon>
        <taxon>Brachybacterium</taxon>
    </lineage>
</organism>
<dbReference type="Gene3D" id="3.50.50.60">
    <property type="entry name" value="FAD/NAD(P)-binding domain"/>
    <property type="match status" value="2"/>
</dbReference>
<dbReference type="GO" id="GO:0046983">
    <property type="term" value="F:protein dimerization activity"/>
    <property type="evidence" value="ECO:0007669"/>
    <property type="project" value="InterPro"/>
</dbReference>
<sequence>MPDLKSSYDHVIVGGGVAADKAARAVHEKAPDATIAILSADADGPVYRPALTKDLWHGDDPDPASQDLNTAEETGADLHTGTPVTAIDTTAHSVTTADGATVGYGTLLLATGSSPRRLGAGQDARVAYLRSVADYRHLRDLVQEGTRTAVVGGGYIGSEIAAGLSAAGAEVTLFHAGDRLLGGMFPESISTHVAEVFAEKGIRLTGGFRLAGIDAGEHLTLTAEDGRSEMADIAVLGLGAQLETSLAREAGLELDGDLVVVDEQLRTSVPDVWAAGDIIRFPDPLLGDRHVEHIDHAEASGSAAGRNMVGGQEKYEYTPLFYSDLFDDGYEAVGRLDASLETVETWDADHGAAVVHYLEGSEVVGVLLWNTWDAVPTAREVIAASQAGRLSPDELAQQITPGG</sequence>
<dbReference type="InterPro" id="IPR016156">
    <property type="entry name" value="FAD/NAD-linked_Rdtase_dimer_sf"/>
</dbReference>
<dbReference type="Pfam" id="PF07992">
    <property type="entry name" value="Pyr_redox_2"/>
    <property type="match status" value="1"/>
</dbReference>
<evidence type="ECO:0000256" key="2">
    <source>
        <dbReference type="ARBA" id="ARBA00022630"/>
    </source>
</evidence>
<reference evidence="11 12" key="1">
    <citation type="journal article" date="2017" name="Elife">
        <title>Extensive horizontal gene transfer in cheese-associated bacteria.</title>
        <authorList>
            <person name="Bonham K.S."/>
            <person name="Wolfe B.E."/>
            <person name="Dutton R.J."/>
        </authorList>
    </citation>
    <scope>NUCLEOTIDE SEQUENCE [LARGE SCALE GENOMIC DNA]</scope>
    <source>
        <strain evidence="11 12">341_9</strain>
    </source>
</reference>
<dbReference type="GO" id="GO:0005737">
    <property type="term" value="C:cytoplasm"/>
    <property type="evidence" value="ECO:0007669"/>
    <property type="project" value="TreeGrafter"/>
</dbReference>
<dbReference type="SUPFAM" id="SSF51905">
    <property type="entry name" value="FAD/NAD(P)-binding domain"/>
    <property type="match status" value="2"/>
</dbReference>
<keyword evidence="6" id="KW-0560">Oxidoreductase</keyword>
<evidence type="ECO:0000256" key="6">
    <source>
        <dbReference type="ARBA" id="ARBA00023002"/>
    </source>
</evidence>
<dbReference type="Pfam" id="PF14721">
    <property type="entry name" value="AIF_C"/>
    <property type="match status" value="2"/>
</dbReference>
<dbReference type="InterPro" id="IPR029324">
    <property type="entry name" value="AIF_C"/>
</dbReference>
<dbReference type="SMART" id="SM01353">
    <property type="entry name" value="AIF_C"/>
    <property type="match status" value="1"/>
</dbReference>
<dbReference type="RefSeq" id="WP_096196338.1">
    <property type="nucleotide sequence ID" value="NZ_NRGR01000005.1"/>
</dbReference>
<dbReference type="GO" id="GO:0033108">
    <property type="term" value="P:mitochondrial respiratory chain complex assembly"/>
    <property type="evidence" value="ECO:0007669"/>
    <property type="project" value="TreeGrafter"/>
</dbReference>
<keyword evidence="2" id="KW-0285">Flavoprotein</keyword>
<evidence type="ECO:0000259" key="10">
    <source>
        <dbReference type="Pfam" id="PF14721"/>
    </source>
</evidence>
<evidence type="ECO:0000256" key="3">
    <source>
        <dbReference type="ARBA" id="ARBA00022703"/>
    </source>
</evidence>
<dbReference type="InterPro" id="IPR036188">
    <property type="entry name" value="FAD/NAD-bd_sf"/>
</dbReference>
<evidence type="ECO:0000256" key="7">
    <source>
        <dbReference type="ARBA" id="ARBA00023027"/>
    </source>
</evidence>
<keyword evidence="3" id="KW-0053">Apoptosis</keyword>
<feature type="domain" description="FAD/NAD(P)-binding" evidence="9">
    <location>
        <begin position="8"/>
        <end position="301"/>
    </location>
</feature>
<proteinExistence type="predicted"/>
<dbReference type="PANTHER" id="PTHR43557:SF4">
    <property type="entry name" value="APOPTOSIS-INDUCING FACTOR 1, MITOCHONDRIAL"/>
    <property type="match status" value="1"/>
</dbReference>
<dbReference type="InterPro" id="IPR050446">
    <property type="entry name" value="FAD-oxidoreductase/Apoptosis"/>
</dbReference>
<dbReference type="Gene3D" id="3.30.390.30">
    <property type="match status" value="1"/>
</dbReference>
<evidence type="ECO:0000256" key="5">
    <source>
        <dbReference type="ARBA" id="ARBA00022946"/>
    </source>
</evidence>
<dbReference type="SUPFAM" id="SSF55424">
    <property type="entry name" value="FAD/NAD-linked reductases, dimerisation (C-terminal) domain"/>
    <property type="match status" value="1"/>
</dbReference>
<feature type="domain" description="Mitochondrial apoptosis-inducing factor C-terminal" evidence="10">
    <location>
        <begin position="304"/>
        <end position="346"/>
    </location>
</feature>
<comment type="cofactor">
    <cofactor evidence="1">
        <name>FAD</name>
        <dbReference type="ChEBI" id="CHEBI:57692"/>
    </cofactor>
</comment>
<gene>
    <name evidence="11" type="ORF">CIK66_01760</name>
</gene>
<evidence type="ECO:0000313" key="12">
    <source>
        <dbReference type="Proteomes" id="UP000218598"/>
    </source>
</evidence>
<dbReference type="PANTHER" id="PTHR43557">
    <property type="entry name" value="APOPTOSIS-INDUCING FACTOR 1"/>
    <property type="match status" value="1"/>
</dbReference>
<dbReference type="Proteomes" id="UP000218598">
    <property type="component" value="Unassembled WGS sequence"/>
</dbReference>
<dbReference type="GO" id="GO:0016174">
    <property type="term" value="F:NAD(P)H oxidase H2O2-forming activity"/>
    <property type="evidence" value="ECO:0007669"/>
    <property type="project" value="TreeGrafter"/>
</dbReference>